<name>A0A7J6UT83_THATH</name>
<dbReference type="AlphaFoldDB" id="A0A7J6UT83"/>
<evidence type="ECO:0000256" key="1">
    <source>
        <dbReference type="SAM" id="MobiDB-lite"/>
    </source>
</evidence>
<evidence type="ECO:0000313" key="3">
    <source>
        <dbReference type="Proteomes" id="UP000554482"/>
    </source>
</evidence>
<evidence type="ECO:0000313" key="2">
    <source>
        <dbReference type="EMBL" id="KAF5175769.1"/>
    </source>
</evidence>
<keyword evidence="3" id="KW-1185">Reference proteome</keyword>
<dbReference type="EMBL" id="JABWDY010043631">
    <property type="protein sequence ID" value="KAF5175769.1"/>
    <property type="molecule type" value="Genomic_DNA"/>
</dbReference>
<comment type="caution">
    <text evidence="2">The sequence shown here is derived from an EMBL/GenBank/DDBJ whole genome shotgun (WGS) entry which is preliminary data.</text>
</comment>
<sequence length="164" mass="17547">MRIRDDEEDVAKITRICSKCKEAGHNARTCARRNNPNQSSKRKSKKARRDEMLGIDTQDEMTQPTQPTQPSQASTSTSRGGGRGTQPTQPSQASTSTSKGGGRGGSKSAGRGRGQNVVGRSGVNGGQNGGDDNGGVRLRSGMRLRGGRGRTDGRFNWWLGGERM</sequence>
<protein>
    <submittedName>
        <fullName evidence="2">Uncharacterized protein</fullName>
    </submittedName>
</protein>
<feature type="compositionally biased region" description="Gly residues" evidence="1">
    <location>
        <begin position="99"/>
        <end position="113"/>
    </location>
</feature>
<reference evidence="2 3" key="1">
    <citation type="submission" date="2020-06" db="EMBL/GenBank/DDBJ databases">
        <title>Transcriptomic and genomic resources for Thalictrum thalictroides and T. hernandezii: Facilitating candidate gene discovery in an emerging model plant lineage.</title>
        <authorList>
            <person name="Arias T."/>
            <person name="Riano-Pachon D.M."/>
            <person name="Di Stilio V.S."/>
        </authorList>
    </citation>
    <scope>NUCLEOTIDE SEQUENCE [LARGE SCALE GENOMIC DNA]</scope>
    <source>
        <strain evidence="3">cv. WT478/WT964</strain>
        <tissue evidence="2">Leaves</tissue>
    </source>
</reference>
<accession>A0A7J6UT83</accession>
<feature type="compositionally biased region" description="Low complexity" evidence="1">
    <location>
        <begin position="62"/>
        <end position="78"/>
    </location>
</feature>
<dbReference type="Proteomes" id="UP000554482">
    <property type="component" value="Unassembled WGS sequence"/>
</dbReference>
<feature type="compositionally biased region" description="Low complexity" evidence="1">
    <location>
        <begin position="85"/>
        <end position="98"/>
    </location>
</feature>
<feature type="compositionally biased region" description="Gly residues" evidence="1">
    <location>
        <begin position="122"/>
        <end position="133"/>
    </location>
</feature>
<gene>
    <name evidence="2" type="ORF">FRX31_034644</name>
</gene>
<organism evidence="2 3">
    <name type="scientific">Thalictrum thalictroides</name>
    <name type="common">Rue-anemone</name>
    <name type="synonym">Anemone thalictroides</name>
    <dbReference type="NCBI Taxonomy" id="46969"/>
    <lineage>
        <taxon>Eukaryota</taxon>
        <taxon>Viridiplantae</taxon>
        <taxon>Streptophyta</taxon>
        <taxon>Embryophyta</taxon>
        <taxon>Tracheophyta</taxon>
        <taxon>Spermatophyta</taxon>
        <taxon>Magnoliopsida</taxon>
        <taxon>Ranunculales</taxon>
        <taxon>Ranunculaceae</taxon>
        <taxon>Thalictroideae</taxon>
        <taxon>Thalictrum</taxon>
    </lineage>
</organism>
<feature type="region of interest" description="Disordered" evidence="1">
    <location>
        <begin position="22"/>
        <end position="152"/>
    </location>
</feature>
<proteinExistence type="predicted"/>